<evidence type="ECO:0000256" key="12">
    <source>
        <dbReference type="ARBA" id="ARBA00026021"/>
    </source>
</evidence>
<evidence type="ECO:0000256" key="14">
    <source>
        <dbReference type="RuleBase" id="RU003525"/>
    </source>
</evidence>
<dbReference type="InterPro" id="IPR009010">
    <property type="entry name" value="Asp_de-COase-like_dom_sf"/>
</dbReference>
<keyword evidence="7 14" id="KW-1278">Translocase</keyword>
<dbReference type="Proteomes" id="UP000002168">
    <property type="component" value="Chromosome"/>
</dbReference>
<evidence type="ECO:0000256" key="13">
    <source>
        <dbReference type="ARBA" id="ARBA00047712"/>
    </source>
</evidence>
<dbReference type="GO" id="GO:0042773">
    <property type="term" value="P:ATP synthesis coupled electron transport"/>
    <property type="evidence" value="ECO:0007669"/>
    <property type="project" value="InterPro"/>
</dbReference>
<evidence type="ECO:0000256" key="9">
    <source>
        <dbReference type="ARBA" id="ARBA00023014"/>
    </source>
</evidence>
<dbReference type="SUPFAM" id="SSF54292">
    <property type="entry name" value="2Fe-2S ferredoxin-like"/>
    <property type="match status" value="1"/>
</dbReference>
<dbReference type="InterPro" id="IPR006655">
    <property type="entry name" value="Mopterin_OxRdtase_prok_CS"/>
</dbReference>
<dbReference type="GO" id="GO:0051537">
    <property type="term" value="F:2 iron, 2 sulfur cluster binding"/>
    <property type="evidence" value="ECO:0007669"/>
    <property type="project" value="UniProtKB-UniRule"/>
</dbReference>
<dbReference type="Pfam" id="PF00384">
    <property type="entry name" value="Molybdopterin"/>
    <property type="match status" value="1"/>
</dbReference>
<evidence type="ECO:0000259" key="17">
    <source>
        <dbReference type="PROSITE" id="PS51669"/>
    </source>
</evidence>
<keyword evidence="10 14" id="KW-0520">NAD</keyword>
<evidence type="ECO:0000256" key="11">
    <source>
        <dbReference type="ARBA" id="ARBA00023075"/>
    </source>
</evidence>
<dbReference type="STRING" id="392500.Swoo_2865"/>
<dbReference type="PANTHER" id="PTHR43105:SF10">
    <property type="entry name" value="NADH-QUINONE OXIDOREDUCTASE SUBUNIT G"/>
    <property type="match status" value="1"/>
</dbReference>
<dbReference type="SUPFAM" id="SSF53706">
    <property type="entry name" value="Formate dehydrogenase/DMSO reductase, domains 1-3"/>
    <property type="match status" value="1"/>
</dbReference>
<keyword evidence="5 14" id="KW-0874">Quinone</keyword>
<dbReference type="FunFam" id="3.10.20.740:FF:000002">
    <property type="entry name" value="NADH-quinone oxidoreductase"/>
    <property type="match status" value="1"/>
</dbReference>
<dbReference type="EMBL" id="CP000961">
    <property type="protein sequence ID" value="ACA87140.1"/>
    <property type="molecule type" value="Genomic_DNA"/>
</dbReference>
<keyword evidence="3 14" id="KW-0004">4Fe-4S</keyword>
<feature type="compositionally biased region" description="Polar residues" evidence="15">
    <location>
        <begin position="793"/>
        <end position="802"/>
    </location>
</feature>
<dbReference type="SUPFAM" id="SSF54862">
    <property type="entry name" value="4Fe-4S ferredoxins"/>
    <property type="match status" value="1"/>
</dbReference>
<feature type="domain" description="4Fe-4S Mo/W bis-MGD-type" evidence="17">
    <location>
        <begin position="236"/>
        <end position="292"/>
    </location>
</feature>
<dbReference type="SMART" id="SM00929">
    <property type="entry name" value="NADH-G_4Fe-4S_3"/>
    <property type="match status" value="1"/>
</dbReference>
<dbReference type="InterPro" id="IPR054351">
    <property type="entry name" value="NADH_UbQ_OxRdtase_ferredoxin"/>
</dbReference>
<evidence type="ECO:0000256" key="4">
    <source>
        <dbReference type="ARBA" id="ARBA00022714"/>
    </source>
</evidence>
<dbReference type="eggNOG" id="COG1034">
    <property type="taxonomic scope" value="Bacteria"/>
</dbReference>
<dbReference type="InterPro" id="IPR001041">
    <property type="entry name" value="2Fe-2S_ferredoxin-type"/>
</dbReference>
<dbReference type="RefSeq" id="WP_012325476.1">
    <property type="nucleotide sequence ID" value="NC_010506.1"/>
</dbReference>
<evidence type="ECO:0000256" key="5">
    <source>
        <dbReference type="ARBA" id="ARBA00022719"/>
    </source>
</evidence>
<evidence type="ECO:0000256" key="6">
    <source>
        <dbReference type="ARBA" id="ARBA00022723"/>
    </source>
</evidence>
<dbReference type="NCBIfam" id="TIGR01973">
    <property type="entry name" value="NuoG"/>
    <property type="match status" value="1"/>
</dbReference>
<keyword evidence="11" id="KW-0830">Ubiquinone</keyword>
<dbReference type="PANTHER" id="PTHR43105">
    <property type="entry name" value="RESPIRATORY NITRATE REDUCTASE"/>
    <property type="match status" value="1"/>
</dbReference>
<dbReference type="Gene3D" id="3.30.200.210">
    <property type="match status" value="1"/>
</dbReference>
<sequence precursor="true">MSSSNQSLLPENTDNLISLTIDNQSYSVEKRQNLLQACLSLGLDLPYFCWHPAMGSVGSCRQCAVTQYQNSEDTRGRLVMSCMTPLTEGMIISLKDDKSQQFRETNIEAIMTNHPHDCPVCEEGGNCHLQDMTLMGKHINRRYSGKKRTHLNQFLGPLLNHEMNRCIGCYRCVRFYRDYCGDKDLNVFGSKSHLYFGRAESGVLQSHFSGNLAQVCPTGVFTDKPFSHHYSRKWDLQTAPAICPHCSLGCNINLGQRSGSIRRITNRHHDEVNGHFLCNTGLFGYEHINHNERLEWPLKRNNEHKTTDKLTPEQAQTLLTEYCDTPNENCIAVGSVRTHIENNAALLRLVGQQQFYLGIDDNHAQLLNKLCSAYQETSLSPISLAEVERCDAALIINEDITHTAPRLALSLRQMSRNAGLKKAAKLGIKYWQDDAVRNITQTTLSPIHILESHRSELSDIATQSIVLTSDEQTLLLQEIASLLTAHLNSQAEQPVSSEAKAIVNDLIAAEYPLVITGVQHRDLKLLSLSIEIADTLKRLKQNTGFYAVTQAGNDLHLGMIATNSDQQNRSQGLDSLLKRLNSGTVETLIILETDLYRYLDKFQLDDALNQVKQIVVIDQLLTRTAAMADLILPATSFAESYGCYLSSEGRLQFSFATMAPIEERLAPWQWLSTQIGTPSYSELVLWVSERFPQLKAIETFAELTRFNELSPFRVARQAVRSSSRTAIDAVEHVKEEQPPIDLNGPFTHSMEGVAGFRQTLVQPISVLPADQWSPKWNSDQAGSRVGVNHTREQSSSTTSPWTQGVRIFSPKSQPKDLGYQQTHSSVRLDSEQVRLTPSANLYADFELASYSKALASLAPQKLARIHPETARKWQLEESQQIRLRSDRSQVALECLFDSNQAKNTISIPTCDFRQLGTWARLTPLPAQKRSETSTQERVQPLSNEEER</sequence>
<dbReference type="HOGENOM" id="CLU_000422_11_4_6"/>
<organism evidence="19 20">
    <name type="scientific">Shewanella woodyi (strain ATCC 51908 / MS32)</name>
    <dbReference type="NCBI Taxonomy" id="392500"/>
    <lineage>
        <taxon>Bacteria</taxon>
        <taxon>Pseudomonadati</taxon>
        <taxon>Pseudomonadota</taxon>
        <taxon>Gammaproteobacteria</taxon>
        <taxon>Alteromonadales</taxon>
        <taxon>Shewanellaceae</taxon>
        <taxon>Shewanella</taxon>
    </lineage>
</organism>
<dbReference type="Pfam" id="PF10588">
    <property type="entry name" value="NADH-G_4Fe-4S_3"/>
    <property type="match status" value="1"/>
</dbReference>
<keyword evidence="20" id="KW-1185">Reference proteome</keyword>
<dbReference type="GO" id="GO:0016020">
    <property type="term" value="C:membrane"/>
    <property type="evidence" value="ECO:0007669"/>
    <property type="project" value="InterPro"/>
</dbReference>
<dbReference type="EC" id="7.1.1.-" evidence="14"/>
<feature type="domain" description="2Fe-2S ferredoxin-type" evidence="16">
    <location>
        <begin position="15"/>
        <end position="98"/>
    </location>
</feature>
<evidence type="ECO:0000256" key="3">
    <source>
        <dbReference type="ARBA" id="ARBA00022485"/>
    </source>
</evidence>
<dbReference type="InterPro" id="IPR036010">
    <property type="entry name" value="2Fe-2S_ferredoxin-like_sf"/>
</dbReference>
<dbReference type="CDD" id="cd00207">
    <property type="entry name" value="fer2"/>
    <property type="match status" value="1"/>
</dbReference>
<dbReference type="Pfam" id="PF13510">
    <property type="entry name" value="Fer2_4"/>
    <property type="match status" value="1"/>
</dbReference>
<dbReference type="PROSITE" id="PS00490">
    <property type="entry name" value="MOLYBDOPTERIN_PROK_2"/>
    <property type="match status" value="1"/>
</dbReference>
<accession>B1KJV3</accession>
<evidence type="ECO:0000313" key="19">
    <source>
        <dbReference type="EMBL" id="ACA87140.1"/>
    </source>
</evidence>
<dbReference type="SUPFAM" id="SSF50692">
    <property type="entry name" value="ADC-like"/>
    <property type="match status" value="1"/>
</dbReference>
<dbReference type="PROSITE" id="PS51669">
    <property type="entry name" value="4FE4S_MOW_BIS_MGD"/>
    <property type="match status" value="1"/>
</dbReference>
<comment type="subunit">
    <text evidence="12">Composed of 13 different subunits. Subunits NuoCD, E, F, and G constitute the peripheral sector of the complex.</text>
</comment>
<comment type="cofactor">
    <cofactor evidence="1 14">
        <name>[4Fe-4S] cluster</name>
        <dbReference type="ChEBI" id="CHEBI:49883"/>
    </cofactor>
</comment>
<comment type="catalytic activity">
    <reaction evidence="13 14">
        <text>a quinone + NADH + 5 H(+)(in) = a quinol + NAD(+) + 4 H(+)(out)</text>
        <dbReference type="Rhea" id="RHEA:57888"/>
        <dbReference type="ChEBI" id="CHEBI:15378"/>
        <dbReference type="ChEBI" id="CHEBI:24646"/>
        <dbReference type="ChEBI" id="CHEBI:57540"/>
        <dbReference type="ChEBI" id="CHEBI:57945"/>
        <dbReference type="ChEBI" id="CHEBI:132124"/>
    </reaction>
</comment>
<comment type="function">
    <text evidence="14">NDH-1 shuttles electrons from NADH, via FMN and iron-sulfur (Fe-S) centers, to quinones in the respiratory chain. Couples the redox reaction to proton translocation (for every two electrons transferred, four hydrogen ions are translocated across the cytoplasmic membrane), and thus conserves the redox energy in a proton gradient.</text>
</comment>
<dbReference type="PROSITE" id="PS00643">
    <property type="entry name" value="COMPLEX1_75K_3"/>
    <property type="match status" value="1"/>
</dbReference>
<dbReference type="Gene3D" id="3.10.20.740">
    <property type="match status" value="1"/>
</dbReference>
<dbReference type="InterPro" id="IPR006656">
    <property type="entry name" value="Mopterin_OxRdtase"/>
</dbReference>
<gene>
    <name evidence="19" type="ordered locus">Swoo_2865</name>
</gene>
<keyword evidence="9 14" id="KW-0411">Iron-sulfur</keyword>
<feature type="compositionally biased region" description="Polar residues" evidence="15">
    <location>
        <begin position="932"/>
        <end position="947"/>
    </location>
</feature>
<dbReference type="InterPro" id="IPR010228">
    <property type="entry name" value="NADH_UbQ_OxRdtase_Gsu"/>
</dbReference>
<dbReference type="PROSITE" id="PS51839">
    <property type="entry name" value="4FE4S_HC3"/>
    <property type="match status" value="1"/>
</dbReference>
<evidence type="ECO:0000259" key="16">
    <source>
        <dbReference type="PROSITE" id="PS51085"/>
    </source>
</evidence>
<dbReference type="AlphaFoldDB" id="B1KJV3"/>
<name>B1KJV3_SHEWM</name>
<reference evidence="19 20" key="1">
    <citation type="submission" date="2008-02" db="EMBL/GenBank/DDBJ databases">
        <title>Complete sequence of Shewanella woodyi ATCC 51908.</title>
        <authorList>
            <consortium name="US DOE Joint Genome Institute"/>
            <person name="Copeland A."/>
            <person name="Lucas S."/>
            <person name="Lapidus A."/>
            <person name="Glavina del Rio T."/>
            <person name="Dalin E."/>
            <person name="Tice H."/>
            <person name="Bruce D."/>
            <person name="Goodwin L."/>
            <person name="Pitluck S."/>
            <person name="Sims D."/>
            <person name="Brettin T."/>
            <person name="Detter J.C."/>
            <person name="Han C."/>
            <person name="Kuske C.R."/>
            <person name="Schmutz J."/>
            <person name="Larimer F."/>
            <person name="Land M."/>
            <person name="Hauser L."/>
            <person name="Kyrpides N."/>
            <person name="Lykidis A."/>
            <person name="Zhao J.-S."/>
            <person name="Richardson P."/>
        </authorList>
    </citation>
    <scope>NUCLEOTIDE SEQUENCE [LARGE SCALE GENOMIC DNA]</scope>
    <source>
        <strain evidence="20">ATCC 51908 / MS32</strain>
    </source>
</reference>
<proteinExistence type="inferred from homology"/>
<evidence type="ECO:0000256" key="15">
    <source>
        <dbReference type="SAM" id="MobiDB-lite"/>
    </source>
</evidence>
<dbReference type="InterPro" id="IPR000283">
    <property type="entry name" value="NADH_UbQ_OxRdtase_75kDa_su_CS"/>
</dbReference>
<dbReference type="Gene3D" id="2.40.40.20">
    <property type="match status" value="1"/>
</dbReference>
<dbReference type="Gene3D" id="3.40.50.740">
    <property type="match status" value="1"/>
</dbReference>
<feature type="region of interest" description="Disordered" evidence="15">
    <location>
        <begin position="777"/>
        <end position="807"/>
    </location>
</feature>
<dbReference type="PROSITE" id="PS00641">
    <property type="entry name" value="COMPLEX1_75K_1"/>
    <property type="match status" value="1"/>
</dbReference>
<feature type="region of interest" description="Disordered" evidence="15">
    <location>
        <begin position="923"/>
        <end position="947"/>
    </location>
</feature>
<protein>
    <recommendedName>
        <fullName evidence="14">NADH-quinone oxidoreductase</fullName>
        <ecNumber evidence="14">7.1.1.-</ecNumber>
    </recommendedName>
</protein>
<dbReference type="PROSITE" id="PS00642">
    <property type="entry name" value="COMPLEX1_75K_2"/>
    <property type="match status" value="1"/>
</dbReference>
<dbReference type="InterPro" id="IPR019574">
    <property type="entry name" value="NADH_UbQ_OxRdtase_Gsu_4Fe4S-bd"/>
</dbReference>
<dbReference type="GO" id="GO:0051539">
    <property type="term" value="F:4 iron, 4 sulfur cluster binding"/>
    <property type="evidence" value="ECO:0007669"/>
    <property type="project" value="UniProtKB-KW"/>
</dbReference>
<dbReference type="Pfam" id="PF04879">
    <property type="entry name" value="Molybdop_Fe4S4"/>
    <property type="match status" value="1"/>
</dbReference>
<evidence type="ECO:0000256" key="8">
    <source>
        <dbReference type="ARBA" id="ARBA00023004"/>
    </source>
</evidence>
<dbReference type="GO" id="GO:0048038">
    <property type="term" value="F:quinone binding"/>
    <property type="evidence" value="ECO:0007669"/>
    <property type="project" value="UniProtKB-UniRule"/>
</dbReference>
<keyword evidence="4 14" id="KW-0001">2Fe-2S</keyword>
<dbReference type="Pfam" id="PF22117">
    <property type="entry name" value="Fer4_Nqo3"/>
    <property type="match status" value="1"/>
</dbReference>
<evidence type="ECO:0000313" key="20">
    <source>
        <dbReference type="Proteomes" id="UP000002168"/>
    </source>
</evidence>
<evidence type="ECO:0000256" key="10">
    <source>
        <dbReference type="ARBA" id="ARBA00023027"/>
    </source>
</evidence>
<dbReference type="GO" id="GO:0046872">
    <property type="term" value="F:metal ion binding"/>
    <property type="evidence" value="ECO:0007669"/>
    <property type="project" value="UniProtKB-UniRule"/>
</dbReference>
<keyword evidence="8 14" id="KW-0408">Iron</keyword>
<keyword evidence="6 14" id="KW-0479">Metal-binding</keyword>
<dbReference type="SMART" id="SM00926">
    <property type="entry name" value="Molybdop_Fe4S4"/>
    <property type="match status" value="1"/>
</dbReference>
<evidence type="ECO:0000256" key="7">
    <source>
        <dbReference type="ARBA" id="ARBA00022967"/>
    </source>
</evidence>
<comment type="similarity">
    <text evidence="2 14">Belongs to the complex I 75 kDa subunit family.</text>
</comment>
<dbReference type="PROSITE" id="PS51085">
    <property type="entry name" value="2FE2S_FER_2"/>
    <property type="match status" value="1"/>
</dbReference>
<dbReference type="GO" id="GO:0008137">
    <property type="term" value="F:NADH dehydrogenase (ubiquinone) activity"/>
    <property type="evidence" value="ECO:0007669"/>
    <property type="project" value="UniProtKB-UniRule"/>
</dbReference>
<evidence type="ECO:0000259" key="18">
    <source>
        <dbReference type="PROSITE" id="PS51839"/>
    </source>
</evidence>
<comment type="cofactor">
    <cofactor evidence="14">
        <name>[2Fe-2S] cluster</name>
        <dbReference type="ChEBI" id="CHEBI:190135"/>
    </cofactor>
    <text evidence="14">Binds 1 [2Fe-2S] cluster per subunit.</text>
</comment>
<feature type="domain" description="4Fe-4S His(Cys)3-ligated-type" evidence="18">
    <location>
        <begin position="98"/>
        <end position="137"/>
    </location>
</feature>
<dbReference type="GO" id="GO:0003954">
    <property type="term" value="F:NADH dehydrogenase activity"/>
    <property type="evidence" value="ECO:0007669"/>
    <property type="project" value="TreeGrafter"/>
</dbReference>
<dbReference type="InterPro" id="IPR006963">
    <property type="entry name" value="Mopterin_OxRdtase_4Fe-4S_dom"/>
</dbReference>
<dbReference type="KEGG" id="swd:Swoo_2865"/>
<dbReference type="InterPro" id="IPR050123">
    <property type="entry name" value="Prok_molybdopt-oxidoreductase"/>
</dbReference>
<evidence type="ECO:0000256" key="1">
    <source>
        <dbReference type="ARBA" id="ARBA00001966"/>
    </source>
</evidence>
<evidence type="ECO:0000256" key="2">
    <source>
        <dbReference type="ARBA" id="ARBA00005404"/>
    </source>
</evidence>